<feature type="region of interest" description="Disordered" evidence="1">
    <location>
        <begin position="1"/>
        <end position="21"/>
    </location>
</feature>
<dbReference type="EMBL" id="CAJNOO010000814">
    <property type="protein sequence ID" value="CAF1039676.1"/>
    <property type="molecule type" value="Genomic_DNA"/>
</dbReference>
<reference evidence="3" key="1">
    <citation type="submission" date="2021-02" db="EMBL/GenBank/DDBJ databases">
        <authorList>
            <person name="Nowell W R."/>
        </authorList>
    </citation>
    <scope>NUCLEOTIDE SEQUENCE</scope>
</reference>
<comment type="caution">
    <text evidence="3">The sequence shown here is derived from an EMBL/GenBank/DDBJ whole genome shotgun (WGS) entry which is preliminary data.</text>
</comment>
<proteinExistence type="predicted"/>
<dbReference type="Proteomes" id="UP000663882">
    <property type="component" value="Unassembled WGS sequence"/>
</dbReference>
<evidence type="ECO:0000313" key="4">
    <source>
        <dbReference type="EMBL" id="CAF3627638.1"/>
    </source>
</evidence>
<dbReference type="Proteomes" id="UP000663874">
    <property type="component" value="Unassembled WGS sequence"/>
</dbReference>
<organism evidence="3 6">
    <name type="scientific">Rotaria sordida</name>
    <dbReference type="NCBI Taxonomy" id="392033"/>
    <lineage>
        <taxon>Eukaryota</taxon>
        <taxon>Metazoa</taxon>
        <taxon>Spiralia</taxon>
        <taxon>Gnathifera</taxon>
        <taxon>Rotifera</taxon>
        <taxon>Eurotatoria</taxon>
        <taxon>Bdelloidea</taxon>
        <taxon>Philodinida</taxon>
        <taxon>Philodinidae</taxon>
        <taxon>Rotaria</taxon>
    </lineage>
</organism>
<feature type="compositionally biased region" description="Acidic residues" evidence="1">
    <location>
        <begin position="1"/>
        <end position="13"/>
    </location>
</feature>
<evidence type="ECO:0000313" key="5">
    <source>
        <dbReference type="EMBL" id="CAF3686195.1"/>
    </source>
</evidence>
<evidence type="ECO:0000313" key="2">
    <source>
        <dbReference type="EMBL" id="CAF1026515.1"/>
    </source>
</evidence>
<dbReference type="AlphaFoldDB" id="A0A814JSC5"/>
<feature type="region of interest" description="Disordered" evidence="1">
    <location>
        <begin position="226"/>
        <end position="247"/>
    </location>
</feature>
<dbReference type="EMBL" id="CAJNOU010000540">
    <property type="protein sequence ID" value="CAF1026515.1"/>
    <property type="molecule type" value="Genomic_DNA"/>
</dbReference>
<accession>A0A814JSC5</accession>
<dbReference type="Proteomes" id="UP000663889">
    <property type="component" value="Unassembled WGS sequence"/>
</dbReference>
<gene>
    <name evidence="5" type="ORF">FNK824_LOCUS8194</name>
    <name evidence="4" type="ORF">OTI717_LOCUS8142</name>
    <name evidence="3" type="ORF">RFH988_LOCUS16151</name>
    <name evidence="2" type="ORF">SEV965_LOCUS12081</name>
</gene>
<dbReference type="Proteomes" id="UP000663823">
    <property type="component" value="Unassembled WGS sequence"/>
</dbReference>
<dbReference type="EMBL" id="CAJOBE010000799">
    <property type="protein sequence ID" value="CAF3686195.1"/>
    <property type="molecule type" value="Genomic_DNA"/>
</dbReference>
<sequence>MDDNLFDENENENENNTNTISKVNSVPSIVVQPELENTVNITSTSNVDNVASTSNAVNVTSTSNAGNVTSTSVAGNVASTSNAASVISTSNAEFKPKGILKISTGRPYESLLKQIWSGHKQSERRASCLEMYHKKNNQENSNDSKAVTDDNAGLLSTSNTLKSVKNVTFSDKIHDAKLKPSSSLPSITKYSYYQQSNSQNLHLTNTKKVDSYKETSINKVPIRITNPVQFEDSDTDGSSDDGIPFGD</sequence>
<evidence type="ECO:0000313" key="6">
    <source>
        <dbReference type="Proteomes" id="UP000663882"/>
    </source>
</evidence>
<evidence type="ECO:0000256" key="1">
    <source>
        <dbReference type="SAM" id="MobiDB-lite"/>
    </source>
</evidence>
<protein>
    <submittedName>
        <fullName evidence="3">Uncharacterized protein</fullName>
    </submittedName>
</protein>
<name>A0A814JSC5_9BILA</name>
<dbReference type="EMBL" id="CAJOAX010000638">
    <property type="protein sequence ID" value="CAF3627638.1"/>
    <property type="molecule type" value="Genomic_DNA"/>
</dbReference>
<evidence type="ECO:0000313" key="3">
    <source>
        <dbReference type="EMBL" id="CAF1039676.1"/>
    </source>
</evidence>